<dbReference type="Gene3D" id="1.25.40.390">
    <property type="match status" value="1"/>
</dbReference>
<dbReference type="SUPFAM" id="SSF48452">
    <property type="entry name" value="TPR-like"/>
    <property type="match status" value="1"/>
</dbReference>
<evidence type="ECO:0000313" key="8">
    <source>
        <dbReference type="EMBL" id="MBO9198783.1"/>
    </source>
</evidence>
<accession>A0ABS3YLL3</accession>
<gene>
    <name evidence="8" type="ORF">J7I42_00820</name>
</gene>
<dbReference type="InterPro" id="IPR033985">
    <property type="entry name" value="SusD-like_N"/>
</dbReference>
<keyword evidence="9" id="KW-1185">Reference proteome</keyword>
<dbReference type="RefSeq" id="WP_209136871.1">
    <property type="nucleotide sequence ID" value="NZ_JAGHKO010000001.1"/>
</dbReference>
<feature type="domain" description="SusD-like N-terminal" evidence="7">
    <location>
        <begin position="97"/>
        <end position="224"/>
    </location>
</feature>
<sequence length="566" mass="63769">MKNSINKVMGFVLTGSLIFTACDKKLSEYNPTGLTPDATYTTAKGFETLVNAAYTYTRFWYGKEEGYSLSEMGTDIWTNGTGDVFPQLSRYDNLQGSNTAALTLEWDNFYAAIYLCNTGISKIGEIPDYTAKQKLQREAELRFMRAFYYWHIVETWGGVHFTTEATAPGVIESTANKTPVETFYTQIFEDLNYAVKNLPATTTDYGRPTVTIPVAKAFLARMYLTRGMNTEAAAMANELIKNPDYMLLPKFADLWSMSNLKNKEVIWSIDYSTNLANNDLSSSAYPSGHSRGSNNGHMLFTQVYDQVNTSLLVRDIPNGRPFNRYMPTKTLLDLFNETDDSRYLASFQVAWLCNKEARTAGNSFNTKDTFDFKLGDTVCYTSKSTLTAASMNGKHYTTYDISRVYNAAGVPTNRKFYISLKKFLDPTRGSFNEAQSARDVFVIRLAEMYLIAAEANFNLGKPDVAAGLLNTLRTRAAIPGHEAAMQITPAQVTLDFILDERARELCGEQLRWFDLKRTNKLIDRVTRLNPDAAQYIKGYHTVRPIPQSQIDAVTNKSEFAQNQGYQ</sequence>
<evidence type="ECO:0000256" key="2">
    <source>
        <dbReference type="ARBA" id="ARBA00006275"/>
    </source>
</evidence>
<evidence type="ECO:0000256" key="1">
    <source>
        <dbReference type="ARBA" id="ARBA00004442"/>
    </source>
</evidence>
<comment type="subcellular location">
    <subcellularLocation>
        <location evidence="1">Cell outer membrane</location>
    </subcellularLocation>
</comment>
<dbReference type="InterPro" id="IPR011990">
    <property type="entry name" value="TPR-like_helical_dom_sf"/>
</dbReference>
<keyword evidence="4" id="KW-0472">Membrane</keyword>
<comment type="caution">
    <text evidence="8">The sequence shown here is derived from an EMBL/GenBank/DDBJ whole genome shotgun (WGS) entry which is preliminary data.</text>
</comment>
<proteinExistence type="inferred from homology"/>
<name>A0ABS3YLL3_9BACT</name>
<dbReference type="EMBL" id="JAGHKO010000001">
    <property type="protein sequence ID" value="MBO9198783.1"/>
    <property type="molecule type" value="Genomic_DNA"/>
</dbReference>
<dbReference type="PROSITE" id="PS51257">
    <property type="entry name" value="PROKAR_LIPOPROTEIN"/>
    <property type="match status" value="1"/>
</dbReference>
<evidence type="ECO:0000256" key="3">
    <source>
        <dbReference type="ARBA" id="ARBA00022729"/>
    </source>
</evidence>
<evidence type="ECO:0000256" key="4">
    <source>
        <dbReference type="ARBA" id="ARBA00023136"/>
    </source>
</evidence>
<keyword evidence="3" id="KW-0732">Signal</keyword>
<evidence type="ECO:0000259" key="7">
    <source>
        <dbReference type="Pfam" id="PF14322"/>
    </source>
</evidence>
<dbReference type="Pfam" id="PF07980">
    <property type="entry name" value="SusD_RagB"/>
    <property type="match status" value="1"/>
</dbReference>
<evidence type="ECO:0000259" key="6">
    <source>
        <dbReference type="Pfam" id="PF07980"/>
    </source>
</evidence>
<dbReference type="InterPro" id="IPR012944">
    <property type="entry name" value="SusD_RagB_dom"/>
</dbReference>
<evidence type="ECO:0000256" key="5">
    <source>
        <dbReference type="ARBA" id="ARBA00023237"/>
    </source>
</evidence>
<evidence type="ECO:0000313" key="9">
    <source>
        <dbReference type="Proteomes" id="UP000677244"/>
    </source>
</evidence>
<protein>
    <submittedName>
        <fullName evidence="8">RagB/SusD family nutrient uptake outer membrane protein</fullName>
    </submittedName>
</protein>
<dbReference type="Pfam" id="PF14322">
    <property type="entry name" value="SusD-like_3"/>
    <property type="match status" value="1"/>
</dbReference>
<reference evidence="8 9" key="1">
    <citation type="submission" date="2021-03" db="EMBL/GenBank/DDBJ databases">
        <title>Assistant Professor.</title>
        <authorList>
            <person name="Huq M.A."/>
        </authorList>
    </citation>
    <scope>NUCLEOTIDE SEQUENCE [LARGE SCALE GENOMIC DNA]</scope>
    <source>
        <strain evidence="8 9">MAH-29</strain>
    </source>
</reference>
<keyword evidence="5" id="KW-0998">Cell outer membrane</keyword>
<organism evidence="8 9">
    <name type="scientific">Niastella soli</name>
    <dbReference type="NCBI Taxonomy" id="2821487"/>
    <lineage>
        <taxon>Bacteria</taxon>
        <taxon>Pseudomonadati</taxon>
        <taxon>Bacteroidota</taxon>
        <taxon>Chitinophagia</taxon>
        <taxon>Chitinophagales</taxon>
        <taxon>Chitinophagaceae</taxon>
        <taxon>Niastella</taxon>
    </lineage>
</organism>
<dbReference type="Proteomes" id="UP000677244">
    <property type="component" value="Unassembled WGS sequence"/>
</dbReference>
<feature type="domain" description="RagB/SusD" evidence="6">
    <location>
        <begin position="263"/>
        <end position="565"/>
    </location>
</feature>
<comment type="similarity">
    <text evidence="2">Belongs to the SusD family.</text>
</comment>